<evidence type="ECO:0000313" key="2">
    <source>
        <dbReference type="EMBL" id="RQO95414.1"/>
    </source>
</evidence>
<dbReference type="PANTHER" id="PTHR37720:SF2">
    <property type="entry name" value="OS10G0481400 PROTEIN"/>
    <property type="match status" value="1"/>
</dbReference>
<evidence type="ECO:0000256" key="1">
    <source>
        <dbReference type="SAM" id="Phobius"/>
    </source>
</evidence>
<dbReference type="AlphaFoldDB" id="A0A3N7H3Z0"/>
<organism evidence="2 3">
    <name type="scientific">Populus trichocarpa</name>
    <name type="common">Western balsam poplar</name>
    <name type="synonym">Populus balsamifera subsp. trichocarpa</name>
    <dbReference type="NCBI Taxonomy" id="3694"/>
    <lineage>
        <taxon>Eukaryota</taxon>
        <taxon>Viridiplantae</taxon>
        <taxon>Streptophyta</taxon>
        <taxon>Embryophyta</taxon>
        <taxon>Tracheophyta</taxon>
        <taxon>Spermatophyta</taxon>
        <taxon>Magnoliopsida</taxon>
        <taxon>eudicotyledons</taxon>
        <taxon>Gunneridae</taxon>
        <taxon>Pentapetalae</taxon>
        <taxon>rosids</taxon>
        <taxon>fabids</taxon>
        <taxon>Malpighiales</taxon>
        <taxon>Salicaceae</taxon>
        <taxon>Saliceae</taxon>
        <taxon>Populus</taxon>
    </lineage>
</organism>
<keyword evidence="1" id="KW-0472">Membrane</keyword>
<proteinExistence type="predicted"/>
<dbReference type="EMBL" id="CM009298">
    <property type="protein sequence ID" value="RQO95414.1"/>
    <property type="molecule type" value="Genomic_DNA"/>
</dbReference>
<reference evidence="2 3" key="1">
    <citation type="journal article" date="2006" name="Science">
        <title>The genome of black cottonwood, Populus trichocarpa (Torr. &amp; Gray).</title>
        <authorList>
            <person name="Tuskan G.A."/>
            <person name="Difazio S."/>
            <person name="Jansson S."/>
            <person name="Bohlmann J."/>
            <person name="Grigoriev I."/>
            <person name="Hellsten U."/>
            <person name="Putnam N."/>
            <person name="Ralph S."/>
            <person name="Rombauts S."/>
            <person name="Salamov A."/>
            <person name="Schein J."/>
            <person name="Sterck L."/>
            <person name="Aerts A."/>
            <person name="Bhalerao R.R."/>
            <person name="Bhalerao R.P."/>
            <person name="Blaudez D."/>
            <person name="Boerjan W."/>
            <person name="Brun A."/>
            <person name="Brunner A."/>
            <person name="Busov V."/>
            <person name="Campbell M."/>
            <person name="Carlson J."/>
            <person name="Chalot M."/>
            <person name="Chapman J."/>
            <person name="Chen G.L."/>
            <person name="Cooper D."/>
            <person name="Coutinho P.M."/>
            <person name="Couturier J."/>
            <person name="Covert S."/>
            <person name="Cronk Q."/>
            <person name="Cunningham R."/>
            <person name="Davis J."/>
            <person name="Degroeve S."/>
            <person name="Dejardin A."/>
            <person name="Depamphilis C."/>
            <person name="Detter J."/>
            <person name="Dirks B."/>
            <person name="Dubchak I."/>
            <person name="Duplessis S."/>
            <person name="Ehlting J."/>
            <person name="Ellis B."/>
            <person name="Gendler K."/>
            <person name="Goodstein D."/>
            <person name="Gribskov M."/>
            <person name="Grimwood J."/>
            <person name="Groover A."/>
            <person name="Gunter L."/>
            <person name="Hamberger B."/>
            <person name="Heinze B."/>
            <person name="Helariutta Y."/>
            <person name="Henrissat B."/>
            <person name="Holligan D."/>
            <person name="Holt R."/>
            <person name="Huang W."/>
            <person name="Islam-Faridi N."/>
            <person name="Jones S."/>
            <person name="Jones-Rhoades M."/>
            <person name="Jorgensen R."/>
            <person name="Joshi C."/>
            <person name="Kangasjarvi J."/>
            <person name="Karlsson J."/>
            <person name="Kelleher C."/>
            <person name="Kirkpatrick R."/>
            <person name="Kirst M."/>
            <person name="Kohler A."/>
            <person name="Kalluri U."/>
            <person name="Larimer F."/>
            <person name="Leebens-Mack J."/>
            <person name="Leple J.C."/>
            <person name="Locascio P."/>
            <person name="Lou Y."/>
            <person name="Lucas S."/>
            <person name="Martin F."/>
            <person name="Montanini B."/>
            <person name="Napoli C."/>
            <person name="Nelson D.R."/>
            <person name="Nelson C."/>
            <person name="Nieminen K."/>
            <person name="Nilsson O."/>
            <person name="Pereda V."/>
            <person name="Peter G."/>
            <person name="Philippe R."/>
            <person name="Pilate G."/>
            <person name="Poliakov A."/>
            <person name="Razumovskaya J."/>
            <person name="Richardson P."/>
            <person name="Rinaldi C."/>
            <person name="Ritland K."/>
            <person name="Rouze P."/>
            <person name="Ryaboy D."/>
            <person name="Schmutz J."/>
            <person name="Schrader J."/>
            <person name="Segerman B."/>
            <person name="Shin H."/>
            <person name="Siddiqui A."/>
            <person name="Sterky F."/>
            <person name="Terry A."/>
            <person name="Tsai C.J."/>
            <person name="Uberbacher E."/>
            <person name="Unneberg P."/>
            <person name="Vahala J."/>
            <person name="Wall K."/>
            <person name="Wessler S."/>
            <person name="Yang G."/>
            <person name="Yin T."/>
            <person name="Douglas C."/>
            <person name="Marra M."/>
            <person name="Sandberg G."/>
            <person name="Van de Peer Y."/>
            <person name="Rokhsar D."/>
        </authorList>
    </citation>
    <scope>NUCLEOTIDE SEQUENCE [LARGE SCALE GENOMIC DNA]</scope>
    <source>
        <strain evidence="3">cv. Nisqually</strain>
    </source>
</reference>
<keyword evidence="1" id="KW-1133">Transmembrane helix</keyword>
<protein>
    <submittedName>
        <fullName evidence="2">Uncharacterized protein</fullName>
    </submittedName>
</protein>
<name>A0A3N7H3Z0_POPTR</name>
<dbReference type="InParanoid" id="A0A3N7H3Z0"/>
<keyword evidence="3" id="KW-1185">Reference proteome</keyword>
<dbReference type="Proteomes" id="UP000006729">
    <property type="component" value="Chromosome 9"/>
</dbReference>
<keyword evidence="1" id="KW-0812">Transmembrane</keyword>
<sequence length="48" mass="5445">MEQHQTMISILAQERLLGAILGAAFAGFLVFELRKSIYQPISPKNKER</sequence>
<evidence type="ECO:0000313" key="3">
    <source>
        <dbReference type="Proteomes" id="UP000006729"/>
    </source>
</evidence>
<feature type="transmembrane region" description="Helical" evidence="1">
    <location>
        <begin position="16"/>
        <end position="33"/>
    </location>
</feature>
<dbReference type="Gramene" id="Potri.009G013701.1.v4.1">
    <property type="protein sequence ID" value="Potri.009G013701.1.v4.1"/>
    <property type="gene ID" value="Potri.009G013701.v4.1"/>
</dbReference>
<gene>
    <name evidence="2" type="ORF">POPTR_009G013701</name>
</gene>
<dbReference type="PANTHER" id="PTHR37720">
    <property type="entry name" value="OS10G0481400 PROTEIN"/>
    <property type="match status" value="1"/>
</dbReference>
<accession>A0A3N7H3Z0</accession>